<dbReference type="PANTHER" id="PTHR43833">
    <property type="entry name" value="POTASSIUM CHANNEL PROTEIN 2-RELATED-RELATED"/>
    <property type="match status" value="1"/>
</dbReference>
<evidence type="ECO:0000256" key="1">
    <source>
        <dbReference type="ARBA" id="ARBA00022448"/>
    </source>
</evidence>
<feature type="domain" description="RCK C-terminal" evidence="7">
    <location>
        <begin position="137"/>
        <end position="219"/>
    </location>
</feature>
<dbReference type="PROSITE" id="PS51202">
    <property type="entry name" value="RCK_C"/>
    <property type="match status" value="1"/>
</dbReference>
<gene>
    <name evidence="8" type="ORF">METZ01_LOCUS76293</name>
</gene>
<evidence type="ECO:0000256" key="4">
    <source>
        <dbReference type="ARBA" id="ARBA00023027"/>
    </source>
</evidence>
<evidence type="ECO:0000259" key="6">
    <source>
        <dbReference type="PROSITE" id="PS51201"/>
    </source>
</evidence>
<dbReference type="InterPro" id="IPR006037">
    <property type="entry name" value="RCK_C"/>
</dbReference>
<accession>A0A381U5N6</accession>
<protein>
    <recommendedName>
        <fullName evidence="9">RCK N-terminal domain-containing protein</fullName>
    </recommendedName>
</protein>
<reference evidence="8" key="1">
    <citation type="submission" date="2018-05" db="EMBL/GenBank/DDBJ databases">
        <authorList>
            <person name="Lanie J.A."/>
            <person name="Ng W.-L."/>
            <person name="Kazmierczak K.M."/>
            <person name="Andrzejewski T.M."/>
            <person name="Davidsen T.M."/>
            <person name="Wayne K.J."/>
            <person name="Tettelin H."/>
            <person name="Glass J.I."/>
            <person name="Rusch D."/>
            <person name="Podicherti R."/>
            <person name="Tsui H.-C.T."/>
            <person name="Winkler M.E."/>
        </authorList>
    </citation>
    <scope>NUCLEOTIDE SEQUENCE</scope>
</reference>
<evidence type="ECO:0000313" key="8">
    <source>
        <dbReference type="EMBL" id="SVA23439.1"/>
    </source>
</evidence>
<keyword evidence="5" id="KW-0406">Ion transport</keyword>
<dbReference type="AlphaFoldDB" id="A0A381U5N6"/>
<dbReference type="EMBL" id="UINC01005770">
    <property type="protein sequence ID" value="SVA23439.1"/>
    <property type="molecule type" value="Genomic_DNA"/>
</dbReference>
<dbReference type="PROSITE" id="PS51201">
    <property type="entry name" value="RCK_N"/>
    <property type="match status" value="1"/>
</dbReference>
<dbReference type="InterPro" id="IPR036291">
    <property type="entry name" value="NAD(P)-bd_dom_sf"/>
</dbReference>
<organism evidence="8">
    <name type="scientific">marine metagenome</name>
    <dbReference type="NCBI Taxonomy" id="408172"/>
    <lineage>
        <taxon>unclassified sequences</taxon>
        <taxon>metagenomes</taxon>
        <taxon>ecological metagenomes</taxon>
    </lineage>
</organism>
<proteinExistence type="predicted"/>
<dbReference type="PANTHER" id="PTHR43833:SF5">
    <property type="entry name" value="TRK SYSTEM POTASSIUM UPTAKE PROTEIN TRKA"/>
    <property type="match status" value="1"/>
</dbReference>
<evidence type="ECO:0008006" key="9">
    <source>
        <dbReference type="Google" id="ProtNLM"/>
    </source>
</evidence>
<evidence type="ECO:0000256" key="2">
    <source>
        <dbReference type="ARBA" id="ARBA00022538"/>
    </source>
</evidence>
<evidence type="ECO:0000259" key="7">
    <source>
        <dbReference type="PROSITE" id="PS51202"/>
    </source>
</evidence>
<dbReference type="Gene3D" id="3.40.50.720">
    <property type="entry name" value="NAD(P)-binding Rossmann-like Domain"/>
    <property type="match status" value="1"/>
</dbReference>
<evidence type="ECO:0000256" key="5">
    <source>
        <dbReference type="ARBA" id="ARBA00023065"/>
    </source>
</evidence>
<keyword evidence="3" id="KW-0630">Potassium</keyword>
<dbReference type="GO" id="GO:0015079">
    <property type="term" value="F:potassium ion transmembrane transporter activity"/>
    <property type="evidence" value="ECO:0007669"/>
    <property type="project" value="InterPro"/>
</dbReference>
<dbReference type="InterPro" id="IPR006036">
    <property type="entry name" value="K_uptake_TrkA"/>
</dbReference>
<dbReference type="InterPro" id="IPR050721">
    <property type="entry name" value="Trk_Ktr_HKT_K-transport"/>
</dbReference>
<keyword evidence="1" id="KW-0813">Transport</keyword>
<dbReference type="SUPFAM" id="SSF116726">
    <property type="entry name" value="TrkA C-terminal domain-like"/>
    <property type="match status" value="1"/>
</dbReference>
<dbReference type="Pfam" id="PF02254">
    <property type="entry name" value="TrkA_N"/>
    <property type="match status" value="1"/>
</dbReference>
<keyword evidence="4" id="KW-0520">NAD</keyword>
<evidence type="ECO:0000256" key="3">
    <source>
        <dbReference type="ARBA" id="ARBA00022958"/>
    </source>
</evidence>
<dbReference type="SUPFAM" id="SSF51735">
    <property type="entry name" value="NAD(P)-binding Rossmann-fold domains"/>
    <property type="match status" value="1"/>
</dbReference>
<keyword evidence="2" id="KW-0633">Potassium transport</keyword>
<dbReference type="Pfam" id="PF02080">
    <property type="entry name" value="TrkA_C"/>
    <property type="match status" value="1"/>
</dbReference>
<dbReference type="InterPro" id="IPR003148">
    <property type="entry name" value="RCK_N"/>
</dbReference>
<dbReference type="GO" id="GO:0005886">
    <property type="term" value="C:plasma membrane"/>
    <property type="evidence" value="ECO:0007669"/>
    <property type="project" value="InterPro"/>
</dbReference>
<dbReference type="PRINTS" id="PR00335">
    <property type="entry name" value="KUPTAKETRKA"/>
</dbReference>
<dbReference type="Gene3D" id="3.30.70.1450">
    <property type="entry name" value="Regulator of K+ conductance, C-terminal domain"/>
    <property type="match status" value="1"/>
</dbReference>
<feature type="domain" description="RCK N-terminal" evidence="6">
    <location>
        <begin position="1"/>
        <end position="117"/>
    </location>
</feature>
<dbReference type="InterPro" id="IPR036721">
    <property type="entry name" value="RCK_C_sf"/>
</dbReference>
<name>A0A381U5N6_9ZZZZ</name>
<sequence>MYLVIVGGGKVGEPLASSLINAGHEVFILDHNQQTVTTLQRELGMVASVGEAASVRDLTDAGASRAGVIIATTGSDEDNLAACQLARNHFDIPRTIAVVHSPENAELFERAGVDMVISATSLVLANLATAIPSHPLIRLMPVADHSQELVAIKLPAGGLLIGRKLSEITLPYGTNIILIITSEGRSKNPNPDVRIEAEDEVIALSPTNSTAELWTLLTELR</sequence>